<dbReference type="eggNOG" id="COG0318">
    <property type="taxonomic scope" value="Bacteria"/>
</dbReference>
<proteinExistence type="inferred from homology"/>
<keyword evidence="4" id="KW-0436">Ligase</keyword>
<dbReference type="AlphaFoldDB" id="B4CW96"/>
<accession>B4CW96</accession>
<feature type="domain" description="AMP-binding enzyme C-terminal" evidence="3">
    <location>
        <begin position="367"/>
        <end position="443"/>
    </location>
</feature>
<dbReference type="EMBL" id="ABVL01000002">
    <property type="protein sequence ID" value="EDY21688.1"/>
    <property type="molecule type" value="Genomic_DNA"/>
</dbReference>
<evidence type="ECO:0000259" key="3">
    <source>
        <dbReference type="Pfam" id="PF13193"/>
    </source>
</evidence>
<sequence precursor="true">MNIVERIFRDADRKAIALIGEGQEVTYGRLIEMTDAAAQRIATSRAMRVGLDCPNGIAHVVLALAIVRTGKCLVPIAGELSARERERVVRETGVGAIVDGNGEIREVPVAPDLGFDQAALAALNPAFIRFSSGTTGTSKGVVLSHESLLARVTAANRGLGIGPADRIVWILPMAHHFAVSIMLYLLHGATTIIENSHLAEDVLTAATRHGGTVLYGAPFHHALLASEGSGRAWPTLRLAVSTAAALPPGTAEVFAQRFGLPLCQGLGIIEVGLPLLNLQRPREKPTSVGCPLPDYRAEVRGEGELFLRGPGMFDAYLHPWRPRVEVLEQGWFRTGDLARIDEDGDIHLLGRSHSVINVAGLKCFPEEIEAILCEVPEVKRARVTGKPNPRFGAVPVAEIVPRDPANPPKISALASYCRGALARYKVPVEFKLVESVPLTPSGKIQR</sequence>
<dbReference type="GO" id="GO:0031956">
    <property type="term" value="F:medium-chain fatty acid-CoA ligase activity"/>
    <property type="evidence" value="ECO:0007669"/>
    <property type="project" value="TreeGrafter"/>
</dbReference>
<dbReference type="Pfam" id="PF00501">
    <property type="entry name" value="AMP-binding"/>
    <property type="match status" value="1"/>
</dbReference>
<dbReference type="CDD" id="cd04433">
    <property type="entry name" value="AFD_class_I"/>
    <property type="match status" value="1"/>
</dbReference>
<dbReference type="Pfam" id="PF13193">
    <property type="entry name" value="AMP-binding_C"/>
    <property type="match status" value="1"/>
</dbReference>
<dbReference type="PROSITE" id="PS00455">
    <property type="entry name" value="AMP_BINDING"/>
    <property type="match status" value="1"/>
</dbReference>
<comment type="caution">
    <text evidence="4">The sequence shown here is derived from an EMBL/GenBank/DDBJ whole genome shotgun (WGS) entry which is preliminary data.</text>
</comment>
<evidence type="ECO:0000256" key="1">
    <source>
        <dbReference type="ARBA" id="ARBA00006432"/>
    </source>
</evidence>
<evidence type="ECO:0000313" key="5">
    <source>
        <dbReference type="Proteomes" id="UP000005824"/>
    </source>
</evidence>
<feature type="domain" description="AMP-dependent synthetase/ligase" evidence="2">
    <location>
        <begin position="14"/>
        <end position="317"/>
    </location>
</feature>
<dbReference type="STRING" id="497964.CfE428DRAFT_0933"/>
<dbReference type="GO" id="GO:0006631">
    <property type="term" value="P:fatty acid metabolic process"/>
    <property type="evidence" value="ECO:0007669"/>
    <property type="project" value="TreeGrafter"/>
</dbReference>
<dbReference type="InterPro" id="IPR025110">
    <property type="entry name" value="AMP-bd_C"/>
</dbReference>
<dbReference type="InterPro" id="IPR045851">
    <property type="entry name" value="AMP-bd_C_sf"/>
</dbReference>
<dbReference type="InterPro" id="IPR042099">
    <property type="entry name" value="ANL_N_sf"/>
</dbReference>
<evidence type="ECO:0000313" key="4">
    <source>
        <dbReference type="EMBL" id="EDY21688.1"/>
    </source>
</evidence>
<dbReference type="InParanoid" id="B4CW96"/>
<dbReference type="PANTHER" id="PTHR43201">
    <property type="entry name" value="ACYL-COA SYNTHETASE"/>
    <property type="match status" value="1"/>
</dbReference>
<evidence type="ECO:0000259" key="2">
    <source>
        <dbReference type="Pfam" id="PF00501"/>
    </source>
</evidence>
<protein>
    <submittedName>
        <fullName evidence="4">AMP-dependent synthetase and ligase</fullName>
    </submittedName>
</protein>
<dbReference type="RefSeq" id="WP_006978260.1">
    <property type="nucleotide sequence ID" value="NZ_ABVL01000002.1"/>
</dbReference>
<reference evidence="4 5" key="1">
    <citation type="journal article" date="2011" name="J. Bacteriol.">
        <title>Genome sequence of Chthoniobacter flavus Ellin428, an aerobic heterotrophic soil bacterium.</title>
        <authorList>
            <person name="Kant R."/>
            <person name="van Passel M.W."/>
            <person name="Palva A."/>
            <person name="Lucas S."/>
            <person name="Lapidus A."/>
            <person name="Glavina Del Rio T."/>
            <person name="Dalin E."/>
            <person name="Tice H."/>
            <person name="Bruce D."/>
            <person name="Goodwin L."/>
            <person name="Pitluck S."/>
            <person name="Larimer F.W."/>
            <person name="Land M.L."/>
            <person name="Hauser L."/>
            <person name="Sangwan P."/>
            <person name="de Vos W.M."/>
            <person name="Janssen P.H."/>
            <person name="Smidt H."/>
        </authorList>
    </citation>
    <scope>NUCLEOTIDE SEQUENCE [LARGE SCALE GENOMIC DNA]</scope>
    <source>
        <strain evidence="4 5">Ellin428</strain>
    </source>
</reference>
<comment type="similarity">
    <text evidence="1">Belongs to the ATP-dependent AMP-binding enzyme family.</text>
</comment>
<dbReference type="Gene3D" id="3.30.300.30">
    <property type="match status" value="1"/>
</dbReference>
<dbReference type="Gene3D" id="3.40.50.12780">
    <property type="entry name" value="N-terminal domain of ligase-like"/>
    <property type="match status" value="1"/>
</dbReference>
<gene>
    <name evidence="4" type="ORF">CfE428DRAFT_0933</name>
</gene>
<keyword evidence="5" id="KW-1185">Reference proteome</keyword>
<dbReference type="InterPro" id="IPR000873">
    <property type="entry name" value="AMP-dep_synth/lig_dom"/>
</dbReference>
<dbReference type="Proteomes" id="UP000005824">
    <property type="component" value="Unassembled WGS sequence"/>
</dbReference>
<name>B4CW96_9BACT</name>
<dbReference type="PANTHER" id="PTHR43201:SF8">
    <property type="entry name" value="ACYL-COA SYNTHETASE FAMILY MEMBER 3"/>
    <property type="match status" value="1"/>
</dbReference>
<dbReference type="InterPro" id="IPR020845">
    <property type="entry name" value="AMP-binding_CS"/>
</dbReference>
<organism evidence="4 5">
    <name type="scientific">Chthoniobacter flavus Ellin428</name>
    <dbReference type="NCBI Taxonomy" id="497964"/>
    <lineage>
        <taxon>Bacteria</taxon>
        <taxon>Pseudomonadati</taxon>
        <taxon>Verrucomicrobiota</taxon>
        <taxon>Spartobacteria</taxon>
        <taxon>Chthoniobacterales</taxon>
        <taxon>Chthoniobacteraceae</taxon>
        <taxon>Chthoniobacter</taxon>
    </lineage>
</organism>
<dbReference type="SUPFAM" id="SSF56801">
    <property type="entry name" value="Acetyl-CoA synthetase-like"/>
    <property type="match status" value="1"/>
</dbReference>